<evidence type="ECO:0000313" key="3">
    <source>
        <dbReference type="Proteomes" id="UP000619244"/>
    </source>
</evidence>
<name>A0A918KH67_9ACTN</name>
<gene>
    <name evidence="2" type="ORF">GCM10010358_14420</name>
</gene>
<reference evidence="2" key="2">
    <citation type="submission" date="2020-09" db="EMBL/GenBank/DDBJ databases">
        <authorList>
            <person name="Sun Q."/>
            <person name="Ohkuma M."/>
        </authorList>
    </citation>
    <scope>NUCLEOTIDE SEQUENCE</scope>
    <source>
        <strain evidence="2">JCM 4790</strain>
    </source>
</reference>
<protein>
    <submittedName>
        <fullName evidence="2">Uncharacterized protein</fullName>
    </submittedName>
</protein>
<feature type="region of interest" description="Disordered" evidence="1">
    <location>
        <begin position="1"/>
        <end position="59"/>
    </location>
</feature>
<dbReference type="Proteomes" id="UP000619244">
    <property type="component" value="Unassembled WGS sequence"/>
</dbReference>
<keyword evidence="3" id="KW-1185">Reference proteome</keyword>
<reference evidence="2" key="1">
    <citation type="journal article" date="2014" name="Int. J. Syst. Evol. Microbiol.">
        <title>Complete genome sequence of Corynebacterium casei LMG S-19264T (=DSM 44701T), isolated from a smear-ripened cheese.</title>
        <authorList>
            <consortium name="US DOE Joint Genome Institute (JGI-PGF)"/>
            <person name="Walter F."/>
            <person name="Albersmeier A."/>
            <person name="Kalinowski J."/>
            <person name="Ruckert C."/>
        </authorList>
    </citation>
    <scope>NUCLEOTIDE SEQUENCE</scope>
    <source>
        <strain evidence="2">JCM 4790</strain>
    </source>
</reference>
<dbReference type="AlphaFoldDB" id="A0A918KH67"/>
<accession>A0A918KH67</accession>
<sequence length="108" mass="10792">MAGSGFRRLPGSGKEGGPESDRRFAAGPRLATLPLEEPLPGSGSTEGPAVTGRCGAARTGSGCDVRCVWTRDTAGTGSESANGAGPACEGAAVLLLVLRVDRAETHSP</sequence>
<comment type="caution">
    <text evidence="2">The sequence shown here is derived from an EMBL/GenBank/DDBJ whole genome shotgun (WGS) entry which is preliminary data.</text>
</comment>
<evidence type="ECO:0000256" key="1">
    <source>
        <dbReference type="SAM" id="MobiDB-lite"/>
    </source>
</evidence>
<organism evidence="2 3">
    <name type="scientific">Streptomyces minutiscleroticus</name>
    <dbReference type="NCBI Taxonomy" id="68238"/>
    <lineage>
        <taxon>Bacteria</taxon>
        <taxon>Bacillati</taxon>
        <taxon>Actinomycetota</taxon>
        <taxon>Actinomycetes</taxon>
        <taxon>Kitasatosporales</taxon>
        <taxon>Streptomycetaceae</taxon>
        <taxon>Streptomyces</taxon>
    </lineage>
</organism>
<proteinExistence type="predicted"/>
<dbReference type="EMBL" id="BMVU01000003">
    <property type="protein sequence ID" value="GGX60975.1"/>
    <property type="molecule type" value="Genomic_DNA"/>
</dbReference>
<evidence type="ECO:0000313" key="2">
    <source>
        <dbReference type="EMBL" id="GGX60975.1"/>
    </source>
</evidence>